<proteinExistence type="predicted"/>
<protein>
    <submittedName>
        <fullName evidence="1">Uncharacterized protein</fullName>
    </submittedName>
</protein>
<comment type="caution">
    <text evidence="1">The sequence shown here is derived from an EMBL/GenBank/DDBJ whole genome shotgun (WGS) entry which is preliminary data.</text>
</comment>
<reference evidence="1" key="1">
    <citation type="submission" date="2019-08" db="EMBL/GenBank/DDBJ databases">
        <authorList>
            <person name="Kucharzyk K."/>
            <person name="Murdoch R.W."/>
            <person name="Higgins S."/>
            <person name="Loffler F."/>
        </authorList>
    </citation>
    <scope>NUCLEOTIDE SEQUENCE</scope>
</reference>
<sequence>MGSALGDDHVVEPDVAAFLGYDVGQIGILADAVHRVARVHDPHGRAAVDELHLDVVRKVRANEGLLRNERFLRCQHIRRVTGVDVFTQHLERDADRIAHAVVHQNFAGILLVPERSPAVDGGGHHRGVVEDADRAPHIRNAVSVVRIERKVEEARIDIAHVRDVALVDGVEQVVRDQLFDNVVRGEAQIVNAVRRGELDEHLFVAGHGRILDRNAGLFFKLLKQGGVDIVAPVEYVQRGLAAAAAREKRKGQREHQGKAH</sequence>
<name>A0A645CFR6_9ZZZZ</name>
<dbReference type="AlphaFoldDB" id="A0A645CFR6"/>
<gene>
    <name evidence="1" type="ORF">SDC9_122686</name>
</gene>
<dbReference type="EMBL" id="VSSQ01026797">
    <property type="protein sequence ID" value="MPM75692.1"/>
    <property type="molecule type" value="Genomic_DNA"/>
</dbReference>
<organism evidence="1">
    <name type="scientific">bioreactor metagenome</name>
    <dbReference type="NCBI Taxonomy" id="1076179"/>
    <lineage>
        <taxon>unclassified sequences</taxon>
        <taxon>metagenomes</taxon>
        <taxon>ecological metagenomes</taxon>
    </lineage>
</organism>
<evidence type="ECO:0000313" key="1">
    <source>
        <dbReference type="EMBL" id="MPM75692.1"/>
    </source>
</evidence>
<accession>A0A645CFR6</accession>